<organism evidence="1 2">
    <name type="scientific">Prevotella bivia</name>
    <dbReference type="NCBI Taxonomy" id="28125"/>
    <lineage>
        <taxon>Bacteria</taxon>
        <taxon>Pseudomonadati</taxon>
        <taxon>Bacteroidota</taxon>
        <taxon>Bacteroidia</taxon>
        <taxon>Bacteroidales</taxon>
        <taxon>Prevotellaceae</taxon>
        <taxon>Prevotella</taxon>
    </lineage>
</organism>
<proteinExistence type="predicted"/>
<dbReference type="EMBL" id="LTAG01000103">
    <property type="protein sequence ID" value="KXO15502.1"/>
    <property type="molecule type" value="Genomic_DNA"/>
</dbReference>
<accession>A0A137SSQ1</accession>
<protein>
    <submittedName>
        <fullName evidence="1">Uncharacterized protein</fullName>
    </submittedName>
</protein>
<dbReference type="AlphaFoldDB" id="A0A137SSQ1"/>
<evidence type="ECO:0000313" key="2">
    <source>
        <dbReference type="Proteomes" id="UP000070093"/>
    </source>
</evidence>
<name>A0A137SSQ1_9BACT</name>
<dbReference type="Proteomes" id="UP000070093">
    <property type="component" value="Unassembled WGS sequence"/>
</dbReference>
<reference evidence="1 2" key="1">
    <citation type="submission" date="2016-02" db="EMBL/GenBank/DDBJ databases">
        <authorList>
            <person name="Wen L."/>
            <person name="He K."/>
            <person name="Yang H."/>
        </authorList>
    </citation>
    <scope>NUCLEOTIDE SEQUENCE [LARGE SCALE GENOMIC DNA]</scope>
    <source>
        <strain evidence="1 2">GED7880</strain>
    </source>
</reference>
<gene>
    <name evidence="1" type="ORF">HMPREF3202_01729</name>
</gene>
<comment type="caution">
    <text evidence="1">The sequence shown here is derived from an EMBL/GenBank/DDBJ whole genome shotgun (WGS) entry which is preliminary data.</text>
</comment>
<dbReference type="STRING" id="28125.HMPREF3202_01729"/>
<evidence type="ECO:0000313" key="1">
    <source>
        <dbReference type="EMBL" id="KXO15502.1"/>
    </source>
</evidence>
<sequence>MGILFPVLPQEMVGEKRLTAARGSQDELVTVRDDAFLHRQVGDVKVNRLAAAVCHLDAER</sequence>